<keyword evidence="3" id="KW-0732">Signal</keyword>
<dbReference type="InterPro" id="IPR002557">
    <property type="entry name" value="Chitin-bd_dom"/>
</dbReference>
<proteinExistence type="predicted"/>
<evidence type="ECO:0000256" key="1">
    <source>
        <dbReference type="ARBA" id="ARBA00022473"/>
    </source>
</evidence>
<dbReference type="Pfam" id="PF01607">
    <property type="entry name" value="CBM_14"/>
    <property type="match status" value="3"/>
</dbReference>
<keyword evidence="9" id="KW-1185">Reference proteome</keyword>
<evidence type="ECO:0000256" key="4">
    <source>
        <dbReference type="ARBA" id="ARBA00022737"/>
    </source>
</evidence>
<protein>
    <submittedName>
        <fullName evidence="8">Chitin binding Peritrophin-A domain protein</fullName>
    </submittedName>
</protein>
<gene>
    <name evidence="8" type="ORF">TELCIR_26119</name>
</gene>
<dbReference type="EMBL" id="KZ427784">
    <property type="protein sequence ID" value="PIO52573.1"/>
    <property type="molecule type" value="Genomic_DNA"/>
</dbReference>
<feature type="domain" description="Chitin-binding type-2" evidence="7">
    <location>
        <begin position="3"/>
        <end position="60"/>
    </location>
</feature>
<name>A0A2G9T3P2_TELCI</name>
<evidence type="ECO:0000313" key="9">
    <source>
        <dbReference type="Proteomes" id="UP000230423"/>
    </source>
</evidence>
<dbReference type="AlphaFoldDB" id="A0A2G9T3P2"/>
<evidence type="ECO:0000259" key="7">
    <source>
        <dbReference type="PROSITE" id="PS50940"/>
    </source>
</evidence>
<dbReference type="OrthoDB" id="5914859at2759"/>
<dbReference type="SUPFAM" id="SSF57625">
    <property type="entry name" value="Invertebrate chitin-binding proteins"/>
    <property type="match status" value="3"/>
</dbReference>
<dbReference type="PROSITE" id="PS50940">
    <property type="entry name" value="CHIT_BIND_II"/>
    <property type="match status" value="3"/>
</dbReference>
<feature type="domain" description="Chitin-binding type-2" evidence="7">
    <location>
        <begin position="85"/>
        <end position="139"/>
    </location>
</feature>
<dbReference type="Gene3D" id="2.170.140.10">
    <property type="entry name" value="Chitin binding domain"/>
    <property type="match status" value="3"/>
</dbReference>
<evidence type="ECO:0000256" key="5">
    <source>
        <dbReference type="ARBA" id="ARBA00023157"/>
    </source>
</evidence>
<dbReference type="PANTHER" id="PTHR23301">
    <property type="entry name" value="CHITIN BINDING PERITROPHIN-A"/>
    <property type="match status" value="1"/>
</dbReference>
<evidence type="ECO:0000256" key="6">
    <source>
        <dbReference type="ARBA" id="ARBA00023180"/>
    </source>
</evidence>
<keyword evidence="6" id="KW-0325">Glycoprotein</keyword>
<dbReference type="GO" id="GO:0008061">
    <property type="term" value="F:chitin binding"/>
    <property type="evidence" value="ECO:0007669"/>
    <property type="project" value="UniProtKB-KW"/>
</dbReference>
<evidence type="ECO:0000313" key="8">
    <source>
        <dbReference type="EMBL" id="PIO52573.1"/>
    </source>
</evidence>
<keyword evidence="2" id="KW-0147">Chitin-binding</keyword>
<dbReference type="SMART" id="SM00494">
    <property type="entry name" value="ChtBD2"/>
    <property type="match status" value="3"/>
</dbReference>
<keyword evidence="5" id="KW-1015">Disulfide bond</keyword>
<dbReference type="InterPro" id="IPR036508">
    <property type="entry name" value="Chitin-bd_dom_sf"/>
</dbReference>
<keyword evidence="1" id="KW-0217">Developmental protein</keyword>
<organism evidence="8 9">
    <name type="scientific">Teladorsagia circumcincta</name>
    <name type="common">Brown stomach worm</name>
    <name type="synonym">Ostertagia circumcincta</name>
    <dbReference type="NCBI Taxonomy" id="45464"/>
    <lineage>
        <taxon>Eukaryota</taxon>
        <taxon>Metazoa</taxon>
        <taxon>Ecdysozoa</taxon>
        <taxon>Nematoda</taxon>
        <taxon>Chromadorea</taxon>
        <taxon>Rhabditida</taxon>
        <taxon>Rhabditina</taxon>
        <taxon>Rhabditomorpha</taxon>
        <taxon>Strongyloidea</taxon>
        <taxon>Trichostrongylidae</taxon>
        <taxon>Teladorsagia</taxon>
    </lineage>
</organism>
<evidence type="ECO:0000256" key="3">
    <source>
        <dbReference type="ARBA" id="ARBA00022729"/>
    </source>
</evidence>
<feature type="domain" description="Chitin-binding type-2" evidence="7">
    <location>
        <begin position="140"/>
        <end position="196"/>
    </location>
</feature>
<accession>A0A2G9T3P2</accession>
<sequence>MFRITCKELENGAHPVGQCRAEYVSCWEGAKSESRCPGNFIFNPHNGQCDYEQNVPECLNRGRAVQQPLDRVKAVEPPRRITTADPFCIGRTDGYYSDRCSSEYNACIAGKFYKLKCPGTLKFSQSLQRCEPDNEVEECTNPCITRGDGIHQLGCQNKYLVCFSGNARWFSCPAGLIYNRATASCEDSARVPECRLY</sequence>
<dbReference type="Proteomes" id="UP000230423">
    <property type="component" value="Unassembled WGS sequence"/>
</dbReference>
<dbReference type="PANTHER" id="PTHR23301:SF0">
    <property type="entry name" value="CHITIN-BINDING TYPE-2 DOMAIN-CONTAINING PROTEIN-RELATED"/>
    <property type="match status" value="1"/>
</dbReference>
<dbReference type="GO" id="GO:0005576">
    <property type="term" value="C:extracellular region"/>
    <property type="evidence" value="ECO:0007669"/>
    <property type="project" value="InterPro"/>
</dbReference>
<dbReference type="InterPro" id="IPR051940">
    <property type="entry name" value="Chitin_bind-dev_reg"/>
</dbReference>
<keyword evidence="4" id="KW-0677">Repeat</keyword>
<evidence type="ECO:0000256" key="2">
    <source>
        <dbReference type="ARBA" id="ARBA00022669"/>
    </source>
</evidence>
<reference evidence="8 9" key="1">
    <citation type="submission" date="2015-09" db="EMBL/GenBank/DDBJ databases">
        <title>Draft genome of the parasitic nematode Teladorsagia circumcincta isolate WARC Sus (inbred).</title>
        <authorList>
            <person name="Mitreva M."/>
        </authorList>
    </citation>
    <scope>NUCLEOTIDE SEQUENCE [LARGE SCALE GENOMIC DNA]</scope>
    <source>
        <strain evidence="8 9">S</strain>
    </source>
</reference>